<evidence type="ECO:0000313" key="3">
    <source>
        <dbReference type="Proteomes" id="UP000190648"/>
    </source>
</evidence>
<proteinExistence type="predicted"/>
<reference evidence="2 3" key="1">
    <citation type="submission" date="2016-02" db="EMBL/GenBank/DDBJ databases">
        <title>Band-tailed pigeon sequencing and assembly.</title>
        <authorList>
            <person name="Soares A.E."/>
            <person name="Novak B.J."/>
            <person name="Rice E.S."/>
            <person name="O'Connell B."/>
            <person name="Chang D."/>
            <person name="Weber S."/>
            <person name="Shapiro B."/>
        </authorList>
    </citation>
    <scope>NUCLEOTIDE SEQUENCE [LARGE SCALE GENOMIC DNA]</scope>
    <source>
        <strain evidence="2">BTP2013</strain>
        <tissue evidence="2">Blood</tissue>
    </source>
</reference>
<sequence length="127" mass="14431">MAWFPQVQSFEVTTLFQNIKTTKCQVQLLFALLEELSSAMVLQEHFFPIGSSLRSQEQRSQLLAQSTRTVSLQLSKQVSRPEPWRRNSHCSQEPSLSNRTTPCPSGGTGSQVNKYNDLQNFLELTLL</sequence>
<name>A0A1V4JEJ1_PATFA</name>
<dbReference type="Proteomes" id="UP000190648">
    <property type="component" value="Unassembled WGS sequence"/>
</dbReference>
<gene>
    <name evidence="2" type="ORF">AV530_019704</name>
</gene>
<comment type="caution">
    <text evidence="2">The sequence shown here is derived from an EMBL/GenBank/DDBJ whole genome shotgun (WGS) entry which is preliminary data.</text>
</comment>
<organism evidence="2 3">
    <name type="scientific">Patagioenas fasciata monilis</name>
    <dbReference type="NCBI Taxonomy" id="372326"/>
    <lineage>
        <taxon>Eukaryota</taxon>
        <taxon>Metazoa</taxon>
        <taxon>Chordata</taxon>
        <taxon>Craniata</taxon>
        <taxon>Vertebrata</taxon>
        <taxon>Euteleostomi</taxon>
        <taxon>Archelosauria</taxon>
        <taxon>Archosauria</taxon>
        <taxon>Dinosauria</taxon>
        <taxon>Saurischia</taxon>
        <taxon>Theropoda</taxon>
        <taxon>Coelurosauria</taxon>
        <taxon>Aves</taxon>
        <taxon>Neognathae</taxon>
        <taxon>Neoaves</taxon>
        <taxon>Columbimorphae</taxon>
        <taxon>Columbiformes</taxon>
        <taxon>Columbidae</taxon>
        <taxon>Patagioenas</taxon>
    </lineage>
</organism>
<keyword evidence="3" id="KW-1185">Reference proteome</keyword>
<accession>A0A1V4JEJ1</accession>
<dbReference type="AlphaFoldDB" id="A0A1V4JEJ1"/>
<feature type="compositionally biased region" description="Polar residues" evidence="1">
    <location>
        <begin position="89"/>
        <end position="103"/>
    </location>
</feature>
<protein>
    <submittedName>
        <fullName evidence="2">Uncharacterized protein</fullName>
    </submittedName>
</protein>
<feature type="region of interest" description="Disordered" evidence="1">
    <location>
        <begin position="77"/>
        <end position="110"/>
    </location>
</feature>
<dbReference type="EMBL" id="LSYS01007908">
    <property type="protein sequence ID" value="OPJ70601.1"/>
    <property type="molecule type" value="Genomic_DNA"/>
</dbReference>
<evidence type="ECO:0000313" key="2">
    <source>
        <dbReference type="EMBL" id="OPJ70601.1"/>
    </source>
</evidence>
<evidence type="ECO:0000256" key="1">
    <source>
        <dbReference type="SAM" id="MobiDB-lite"/>
    </source>
</evidence>